<dbReference type="Proteomes" id="UP000289738">
    <property type="component" value="Chromosome A02"/>
</dbReference>
<evidence type="ECO:0000313" key="2">
    <source>
        <dbReference type="EMBL" id="RYR75442.1"/>
    </source>
</evidence>
<accession>A0A445EJB7</accession>
<dbReference type="PANTHER" id="PTHR47718">
    <property type="entry name" value="OS01G0519700 PROTEIN"/>
    <property type="match status" value="1"/>
</dbReference>
<sequence>MFVRCTIENNDEAGIRPIKTYQSFVATIGGHRELSFIEKDVRNYITRKDIQSFKWLFECWLRCMGENAPKAFLLVNVHRCKWLLRLSFFKIVIYEFQFILITPFGFG</sequence>
<proteinExistence type="predicted"/>
<feature type="transmembrane region" description="Helical" evidence="1">
    <location>
        <begin position="88"/>
        <end position="106"/>
    </location>
</feature>
<evidence type="ECO:0000313" key="3">
    <source>
        <dbReference type="Proteomes" id="UP000289738"/>
    </source>
</evidence>
<protein>
    <submittedName>
        <fullName evidence="2">Uncharacterized protein</fullName>
    </submittedName>
</protein>
<dbReference type="EMBL" id="SDMP01000002">
    <property type="protein sequence ID" value="RYR75442.1"/>
    <property type="molecule type" value="Genomic_DNA"/>
</dbReference>
<name>A0A445EJB7_ARAHY</name>
<dbReference type="AlphaFoldDB" id="A0A445EJB7"/>
<keyword evidence="1" id="KW-1133">Transmembrane helix</keyword>
<evidence type="ECO:0000256" key="1">
    <source>
        <dbReference type="SAM" id="Phobius"/>
    </source>
</evidence>
<keyword evidence="1" id="KW-0472">Membrane</keyword>
<keyword evidence="3" id="KW-1185">Reference proteome</keyword>
<reference evidence="2 3" key="1">
    <citation type="submission" date="2019-01" db="EMBL/GenBank/DDBJ databases">
        <title>Sequencing of cultivated peanut Arachis hypogaea provides insights into genome evolution and oil improvement.</title>
        <authorList>
            <person name="Chen X."/>
        </authorList>
    </citation>
    <scope>NUCLEOTIDE SEQUENCE [LARGE SCALE GENOMIC DNA]</scope>
    <source>
        <strain evidence="3">cv. Fuhuasheng</strain>
        <tissue evidence="2">Leaves</tissue>
    </source>
</reference>
<organism evidence="2 3">
    <name type="scientific">Arachis hypogaea</name>
    <name type="common">Peanut</name>
    <dbReference type="NCBI Taxonomy" id="3818"/>
    <lineage>
        <taxon>Eukaryota</taxon>
        <taxon>Viridiplantae</taxon>
        <taxon>Streptophyta</taxon>
        <taxon>Embryophyta</taxon>
        <taxon>Tracheophyta</taxon>
        <taxon>Spermatophyta</taxon>
        <taxon>Magnoliopsida</taxon>
        <taxon>eudicotyledons</taxon>
        <taxon>Gunneridae</taxon>
        <taxon>Pentapetalae</taxon>
        <taxon>rosids</taxon>
        <taxon>fabids</taxon>
        <taxon>Fabales</taxon>
        <taxon>Fabaceae</taxon>
        <taxon>Papilionoideae</taxon>
        <taxon>50 kb inversion clade</taxon>
        <taxon>dalbergioids sensu lato</taxon>
        <taxon>Dalbergieae</taxon>
        <taxon>Pterocarpus clade</taxon>
        <taxon>Arachis</taxon>
    </lineage>
</organism>
<comment type="caution">
    <text evidence="2">The sequence shown here is derived from an EMBL/GenBank/DDBJ whole genome shotgun (WGS) entry which is preliminary data.</text>
</comment>
<keyword evidence="1" id="KW-0812">Transmembrane</keyword>
<gene>
    <name evidence="2" type="ORF">Ahy_A02g010091</name>
</gene>